<protein>
    <submittedName>
        <fullName evidence="2">Uncharacterized protein</fullName>
    </submittedName>
</protein>
<proteinExistence type="predicted"/>
<feature type="region of interest" description="Disordered" evidence="1">
    <location>
        <begin position="212"/>
        <end position="255"/>
    </location>
</feature>
<name>A0AA36JHX5_9DINO</name>
<feature type="compositionally biased region" description="Basic and acidic residues" evidence="1">
    <location>
        <begin position="117"/>
        <end position="132"/>
    </location>
</feature>
<dbReference type="EMBL" id="CAUJNA010003608">
    <property type="protein sequence ID" value="CAJ1405941.1"/>
    <property type="molecule type" value="Genomic_DNA"/>
</dbReference>
<organism evidence="2 3">
    <name type="scientific">Effrenium voratum</name>
    <dbReference type="NCBI Taxonomy" id="2562239"/>
    <lineage>
        <taxon>Eukaryota</taxon>
        <taxon>Sar</taxon>
        <taxon>Alveolata</taxon>
        <taxon>Dinophyceae</taxon>
        <taxon>Suessiales</taxon>
        <taxon>Symbiodiniaceae</taxon>
        <taxon>Effrenium</taxon>
    </lineage>
</organism>
<feature type="non-terminal residue" evidence="2">
    <location>
        <position position="417"/>
    </location>
</feature>
<feature type="compositionally biased region" description="Acidic residues" evidence="1">
    <location>
        <begin position="147"/>
        <end position="165"/>
    </location>
</feature>
<evidence type="ECO:0000313" key="2">
    <source>
        <dbReference type="EMBL" id="CAJ1405941.1"/>
    </source>
</evidence>
<accession>A0AA36JHX5</accession>
<feature type="compositionally biased region" description="Acidic residues" evidence="1">
    <location>
        <begin position="104"/>
        <end position="116"/>
    </location>
</feature>
<evidence type="ECO:0000313" key="3">
    <source>
        <dbReference type="Proteomes" id="UP001178507"/>
    </source>
</evidence>
<feature type="compositionally biased region" description="Acidic residues" evidence="1">
    <location>
        <begin position="87"/>
        <end position="96"/>
    </location>
</feature>
<gene>
    <name evidence="2" type="ORF">EVOR1521_LOCUS28022</name>
</gene>
<reference evidence="2" key="1">
    <citation type="submission" date="2023-08" db="EMBL/GenBank/DDBJ databases">
        <authorList>
            <person name="Chen Y."/>
            <person name="Shah S."/>
            <person name="Dougan E. K."/>
            <person name="Thang M."/>
            <person name="Chan C."/>
        </authorList>
    </citation>
    <scope>NUCLEOTIDE SEQUENCE</scope>
</reference>
<sequence>PPFPSPSPRFFETFTAMSRLGDSLPAQRRAWADIASDDEEPVGFAFKEPPLQERGVSPRENAEALDDQSEANSVEDSQEVAWRNEKEADEEVEETTAEEHAEQAEEEEEQEEDPWKEDEWKEDEWREEWNEDWKEEEWKEEEWKEEKEEEQEEEKEEEGKEEEEKEEAKQEGVEQASPDQPERRRNESQDLPLLDSALVLAQRLRCLAQELPEPADQEASTELAAHDVERMQSTRARLERHRRNREKLSLLPGKEAELQASKSRLAKLRQELMDCVKAREARSQQQAEEVAGLEREVQVDAEEEEMQATQHQEAELRKVKAENQELLRAAQQVRNEDTGSKKELEGGSVADSWTFYFKYFKTQQYGPDASPRSGVARLRDVHRLSDAELREGLALLQEELARREDASRGLEMTEEQD</sequence>
<keyword evidence="3" id="KW-1185">Reference proteome</keyword>
<comment type="caution">
    <text evidence="2">The sequence shown here is derived from an EMBL/GenBank/DDBJ whole genome shotgun (WGS) entry which is preliminary data.</text>
</comment>
<dbReference type="Proteomes" id="UP001178507">
    <property type="component" value="Unassembled WGS sequence"/>
</dbReference>
<feature type="region of interest" description="Disordered" evidence="1">
    <location>
        <begin position="31"/>
        <end position="192"/>
    </location>
</feature>
<evidence type="ECO:0000256" key="1">
    <source>
        <dbReference type="SAM" id="MobiDB-lite"/>
    </source>
</evidence>
<dbReference type="AlphaFoldDB" id="A0AA36JHX5"/>